<dbReference type="EMBL" id="QOIM01000026">
    <property type="protein sequence ID" value="RCG21802.1"/>
    <property type="molecule type" value="Genomic_DNA"/>
</dbReference>
<name>A0A367EVY9_9ACTN</name>
<reference evidence="1 2" key="1">
    <citation type="submission" date="2018-06" db="EMBL/GenBank/DDBJ databases">
        <title>Streptomyces reniochalinae sp. nov. and Streptomyces diacarnus sp. nov. from marine sponges.</title>
        <authorList>
            <person name="Li L."/>
        </authorList>
    </citation>
    <scope>NUCLEOTIDE SEQUENCE [LARGE SCALE GENOMIC DNA]</scope>
    <source>
        <strain evidence="1 2">LHW50302</strain>
    </source>
</reference>
<sequence length="113" mass="12651">MTARTGVRHACVRLLTTPAGPDRRTSIADARTAICIARGVALADIDPASGYDVSERAYHSSRTRWLEEAAEHPDSDWLRKGYQEAAETWARRRPDLATDWPEWDDAMDGGEPR</sequence>
<organism evidence="1 2">
    <name type="scientific">Streptomyces reniochalinae</name>
    <dbReference type="NCBI Taxonomy" id="2250578"/>
    <lineage>
        <taxon>Bacteria</taxon>
        <taxon>Bacillati</taxon>
        <taxon>Actinomycetota</taxon>
        <taxon>Actinomycetes</taxon>
        <taxon>Kitasatosporales</taxon>
        <taxon>Streptomycetaceae</taxon>
        <taxon>Streptomyces</taxon>
    </lineage>
</organism>
<dbReference type="AlphaFoldDB" id="A0A367EVY9"/>
<proteinExistence type="predicted"/>
<evidence type="ECO:0000313" key="1">
    <source>
        <dbReference type="EMBL" id="RCG21802.1"/>
    </source>
</evidence>
<dbReference type="OrthoDB" id="4289889at2"/>
<evidence type="ECO:0000313" key="2">
    <source>
        <dbReference type="Proteomes" id="UP000253507"/>
    </source>
</evidence>
<comment type="caution">
    <text evidence="1">The sequence shown here is derived from an EMBL/GenBank/DDBJ whole genome shotgun (WGS) entry which is preliminary data.</text>
</comment>
<accession>A0A367EVY9</accession>
<gene>
    <name evidence="1" type="ORF">DQ392_08830</name>
</gene>
<dbReference type="RefSeq" id="WP_114014971.1">
    <property type="nucleotide sequence ID" value="NZ_QOIM01000026.1"/>
</dbReference>
<dbReference type="Proteomes" id="UP000253507">
    <property type="component" value="Unassembled WGS sequence"/>
</dbReference>
<keyword evidence="2" id="KW-1185">Reference proteome</keyword>
<protein>
    <submittedName>
        <fullName evidence="1">Uncharacterized protein</fullName>
    </submittedName>
</protein>